<organism evidence="1 2">
    <name type="scientific">Auriscalpium vulgare</name>
    <dbReference type="NCBI Taxonomy" id="40419"/>
    <lineage>
        <taxon>Eukaryota</taxon>
        <taxon>Fungi</taxon>
        <taxon>Dikarya</taxon>
        <taxon>Basidiomycota</taxon>
        <taxon>Agaricomycotina</taxon>
        <taxon>Agaricomycetes</taxon>
        <taxon>Russulales</taxon>
        <taxon>Auriscalpiaceae</taxon>
        <taxon>Auriscalpium</taxon>
    </lineage>
</organism>
<dbReference type="EMBL" id="MU276012">
    <property type="protein sequence ID" value="KAI0043595.1"/>
    <property type="molecule type" value="Genomic_DNA"/>
</dbReference>
<gene>
    <name evidence="1" type="ORF">FA95DRAFT_372118</name>
</gene>
<keyword evidence="2" id="KW-1185">Reference proteome</keyword>
<name>A0ACB8RHT4_9AGAM</name>
<protein>
    <submittedName>
        <fullName evidence="1">Uncharacterized protein</fullName>
    </submittedName>
</protein>
<sequence>MKAHPCFRGIDWAKVAARQIDAPWVPGQFDLFEEVRDAKAHGGTFQLVGGDNFSVDPFPFYTFTAPDFSMPRSPAPAVSATPALLSALSTPALSIASSASSGSGSSRLSPRLSGFFGRMRQVLTPQTSRSPVSSAESLPVPCEDATPDKPVEAEDASSVSTGPRRVSALRDECRAWLKGKLRLPKAKKGRA</sequence>
<proteinExistence type="predicted"/>
<reference evidence="1" key="1">
    <citation type="submission" date="2021-02" db="EMBL/GenBank/DDBJ databases">
        <authorList>
            <consortium name="DOE Joint Genome Institute"/>
            <person name="Ahrendt S."/>
            <person name="Looney B.P."/>
            <person name="Miyauchi S."/>
            <person name="Morin E."/>
            <person name="Drula E."/>
            <person name="Courty P.E."/>
            <person name="Chicoki N."/>
            <person name="Fauchery L."/>
            <person name="Kohler A."/>
            <person name="Kuo A."/>
            <person name="Labutti K."/>
            <person name="Pangilinan J."/>
            <person name="Lipzen A."/>
            <person name="Riley R."/>
            <person name="Andreopoulos W."/>
            <person name="He G."/>
            <person name="Johnson J."/>
            <person name="Barry K.W."/>
            <person name="Grigoriev I.V."/>
            <person name="Nagy L."/>
            <person name="Hibbett D."/>
            <person name="Henrissat B."/>
            <person name="Matheny P.B."/>
            <person name="Labbe J."/>
            <person name="Martin F."/>
        </authorList>
    </citation>
    <scope>NUCLEOTIDE SEQUENCE</scope>
    <source>
        <strain evidence="1">FP105234-sp</strain>
    </source>
</reference>
<evidence type="ECO:0000313" key="1">
    <source>
        <dbReference type="EMBL" id="KAI0043595.1"/>
    </source>
</evidence>
<evidence type="ECO:0000313" key="2">
    <source>
        <dbReference type="Proteomes" id="UP000814033"/>
    </source>
</evidence>
<dbReference type="Proteomes" id="UP000814033">
    <property type="component" value="Unassembled WGS sequence"/>
</dbReference>
<comment type="caution">
    <text evidence="1">The sequence shown here is derived from an EMBL/GenBank/DDBJ whole genome shotgun (WGS) entry which is preliminary data.</text>
</comment>
<accession>A0ACB8RHT4</accession>
<reference evidence="1" key="2">
    <citation type="journal article" date="2022" name="New Phytol.">
        <title>Evolutionary transition to the ectomycorrhizal habit in the genomes of a hyperdiverse lineage of mushroom-forming fungi.</title>
        <authorList>
            <person name="Looney B."/>
            <person name="Miyauchi S."/>
            <person name="Morin E."/>
            <person name="Drula E."/>
            <person name="Courty P.E."/>
            <person name="Kohler A."/>
            <person name="Kuo A."/>
            <person name="LaButti K."/>
            <person name="Pangilinan J."/>
            <person name="Lipzen A."/>
            <person name="Riley R."/>
            <person name="Andreopoulos W."/>
            <person name="He G."/>
            <person name="Johnson J."/>
            <person name="Nolan M."/>
            <person name="Tritt A."/>
            <person name="Barry K.W."/>
            <person name="Grigoriev I.V."/>
            <person name="Nagy L.G."/>
            <person name="Hibbett D."/>
            <person name="Henrissat B."/>
            <person name="Matheny P.B."/>
            <person name="Labbe J."/>
            <person name="Martin F.M."/>
        </authorList>
    </citation>
    <scope>NUCLEOTIDE SEQUENCE</scope>
    <source>
        <strain evidence="1">FP105234-sp</strain>
    </source>
</reference>